<dbReference type="EMBL" id="VDEP01000475">
    <property type="protein sequence ID" value="KAA1073015.1"/>
    <property type="molecule type" value="Genomic_DNA"/>
</dbReference>
<proteinExistence type="predicted"/>
<evidence type="ECO:0000256" key="1">
    <source>
        <dbReference type="SAM" id="MobiDB-lite"/>
    </source>
</evidence>
<dbReference type="OrthoDB" id="2503722at2759"/>
<feature type="region of interest" description="Disordered" evidence="1">
    <location>
        <begin position="53"/>
        <end position="90"/>
    </location>
</feature>
<gene>
    <name evidence="4" type="ORF">PGT21_034783</name>
    <name evidence="3" type="ORF">PGTUg99_020267</name>
</gene>
<dbReference type="Pfam" id="PF18802">
    <property type="entry name" value="CxC1"/>
    <property type="match status" value="1"/>
</dbReference>
<evidence type="ECO:0000313" key="6">
    <source>
        <dbReference type="Proteomes" id="UP000325313"/>
    </source>
</evidence>
<accession>A0A5B0N648</accession>
<organism evidence="4 5">
    <name type="scientific">Puccinia graminis f. sp. tritici</name>
    <dbReference type="NCBI Taxonomy" id="56615"/>
    <lineage>
        <taxon>Eukaryota</taxon>
        <taxon>Fungi</taxon>
        <taxon>Dikarya</taxon>
        <taxon>Basidiomycota</taxon>
        <taxon>Pucciniomycotina</taxon>
        <taxon>Pucciniomycetes</taxon>
        <taxon>Pucciniales</taxon>
        <taxon>Pucciniaceae</taxon>
        <taxon>Puccinia</taxon>
    </lineage>
</organism>
<evidence type="ECO:0000259" key="2">
    <source>
        <dbReference type="Pfam" id="PF18802"/>
    </source>
</evidence>
<protein>
    <recommendedName>
        <fullName evidence="2">CxC1-like cysteine cluster associated with KDZ transposases domain-containing protein</fullName>
    </recommendedName>
</protein>
<evidence type="ECO:0000313" key="3">
    <source>
        <dbReference type="EMBL" id="KAA1073015.1"/>
    </source>
</evidence>
<dbReference type="InterPro" id="IPR040521">
    <property type="entry name" value="KDZ"/>
</dbReference>
<feature type="region of interest" description="Disordered" evidence="1">
    <location>
        <begin position="315"/>
        <end position="335"/>
    </location>
</feature>
<reference evidence="5 6" key="1">
    <citation type="submission" date="2019-05" db="EMBL/GenBank/DDBJ databases">
        <title>Emergence of the Ug99 lineage of the wheat stem rust pathogen through somatic hybridization.</title>
        <authorList>
            <person name="Li F."/>
            <person name="Upadhyaya N.M."/>
            <person name="Sperschneider J."/>
            <person name="Matny O."/>
            <person name="Nguyen-Phuc H."/>
            <person name="Mago R."/>
            <person name="Raley C."/>
            <person name="Miller M.E."/>
            <person name="Silverstein K.A.T."/>
            <person name="Henningsen E."/>
            <person name="Hirsch C.D."/>
            <person name="Visser B."/>
            <person name="Pretorius Z.A."/>
            <person name="Steffenson B.J."/>
            <person name="Schwessinger B."/>
            <person name="Dodds P.N."/>
            <person name="Figueroa M."/>
        </authorList>
    </citation>
    <scope>NUCLEOTIDE SEQUENCE [LARGE SCALE GENOMIC DNA]</scope>
    <source>
        <strain evidence="4">21-0</strain>
        <strain evidence="3 6">Ug99</strain>
    </source>
</reference>
<feature type="region of interest" description="Disordered" evidence="1">
    <location>
        <begin position="978"/>
        <end position="1012"/>
    </location>
</feature>
<comment type="caution">
    <text evidence="4">The sequence shown here is derived from an EMBL/GenBank/DDBJ whole genome shotgun (WGS) entry which is preliminary data.</text>
</comment>
<keyword evidence="5" id="KW-1185">Reference proteome</keyword>
<dbReference type="Proteomes" id="UP000324748">
    <property type="component" value="Unassembled WGS sequence"/>
</dbReference>
<dbReference type="PANTHER" id="PTHR33096">
    <property type="entry name" value="CXC2 DOMAIN-CONTAINING PROTEIN"/>
    <property type="match status" value="1"/>
</dbReference>
<sequence length="1012" mass="117040">MPPKKNAQKPQHDLYKFHYRKQLPVTETRSQRKARLDCVKRTEAEVGNRARLNHRNIQHQDKDESLPALSTNPDPAADERDTLGFSEGNPWEDVEDFMNEEDADSLARIRSLNQKRIQEQKNRNWIDVMEALFPVYLYLKKHTSNWTLSCALEDFSSIVCNCSPNNYKIRQVDLVDLMGQQRIQFAFCPCTPDPVRLLTNGYIASTPIFPQTAFSVRLLNFYDLLWNFCNSHFTPFCKVLRRWNESLSMRLCAKKSFRPRELRRNLVASIDVFRKLKSMQVNLVHTVTSITKQDVLAQRSCPACFGEANLANNSATQENDSTQSSNSNENRSTQSSDNNKIFICLDGNFQHRHHERASKNYLELKNQTLFVPPEDIQVSNIEIREAEVAKRVSQKAKDRCTQQHKAADDRRNASSWKGCDDTGLFGCCCRHDSVISFCNIHKTGEGRGLPMSIIKQLFDDINPDIKIGVLYDIGCTLKKFFEARGLLSDHLTRMTFATAVFHSYVHDWPCQLQFNPRYNNGWGLTDGEGLERLWSYLAPLVSPLRYATRNHRIAAINHRSLFHNTLGIENLVLTLKRKAIHAIATKIESESNIRKLLHEMNPHEPGQYYTVNFFRTQWQKQRKFEIDRNQTDRAKKEEQAQFFERGEALKNLAESFVAQLASSSTCLDAEQIDQLLQEIHDLRKKQEEEAEKLGSFFSVEPGIDRNLAQEKRLALLWSAKSALYKCAVQIQGETQPLRDSKSRGQRLGTVLKEKIFEALGRRKKTAARVLKIFCNRRTDYLKNHAPDQLNRPENREIGYDEFSELQLDDPFWNDGFMCLSKDPWAVDPTVRSGIHAVLRLDRANEELTQLKNELQRCLSWGIYYRNRLKLCIDHCVFDTIDINLKCALEESFGQVTYQCRKIVSDELESVQKDHEDLLLSWHPTVEEIISLGFVQHNMLPVEWFALVEFLKQQVHQHNQEIVETVDLLLEETVLNEQDSDGESLIDDANHSTNPVEHTIPDEDNVEPVIEDH</sequence>
<dbReference type="AlphaFoldDB" id="A0A5B0N648"/>
<dbReference type="PANTHER" id="PTHR33096:SF1">
    <property type="entry name" value="CXC1-LIKE CYSTEINE CLUSTER ASSOCIATED WITH KDZ TRANSPOSASES DOMAIN-CONTAINING PROTEIN"/>
    <property type="match status" value="1"/>
</dbReference>
<dbReference type="EMBL" id="VSWC01000118">
    <property type="protein sequence ID" value="KAA1084721.1"/>
    <property type="molecule type" value="Genomic_DNA"/>
</dbReference>
<evidence type="ECO:0000313" key="4">
    <source>
        <dbReference type="EMBL" id="KAA1084721.1"/>
    </source>
</evidence>
<evidence type="ECO:0000313" key="5">
    <source>
        <dbReference type="Proteomes" id="UP000324748"/>
    </source>
</evidence>
<feature type="domain" description="CxC1-like cysteine cluster associated with KDZ transposases" evidence="2">
    <location>
        <begin position="145"/>
        <end position="248"/>
    </location>
</feature>
<dbReference type="Pfam" id="PF18758">
    <property type="entry name" value="KDZ"/>
    <property type="match status" value="1"/>
</dbReference>
<dbReference type="Proteomes" id="UP000325313">
    <property type="component" value="Unassembled WGS sequence"/>
</dbReference>
<name>A0A5B0N648_PUCGR</name>
<dbReference type="InterPro" id="IPR041320">
    <property type="entry name" value="CxC1"/>
</dbReference>